<feature type="transmembrane region" description="Helical" evidence="1">
    <location>
        <begin position="177"/>
        <end position="195"/>
    </location>
</feature>
<name>A0A366DL34_9NOCA</name>
<feature type="transmembrane region" description="Helical" evidence="1">
    <location>
        <begin position="231"/>
        <end position="249"/>
    </location>
</feature>
<keyword evidence="1" id="KW-1133">Transmembrane helix</keyword>
<dbReference type="Pfam" id="PF12730">
    <property type="entry name" value="ABC2_membrane_4"/>
    <property type="match status" value="1"/>
</dbReference>
<comment type="caution">
    <text evidence="2">The sequence shown here is derived from an EMBL/GenBank/DDBJ whole genome shotgun (WGS) entry which is preliminary data.</text>
</comment>
<feature type="transmembrane region" description="Helical" evidence="1">
    <location>
        <begin position="103"/>
        <end position="130"/>
    </location>
</feature>
<dbReference type="AlphaFoldDB" id="A0A366DL34"/>
<dbReference type="RefSeq" id="WP_067506199.1">
    <property type="nucleotide sequence ID" value="NZ_CP107943.1"/>
</dbReference>
<evidence type="ECO:0000313" key="2">
    <source>
        <dbReference type="EMBL" id="RBO90793.1"/>
    </source>
</evidence>
<dbReference type="OrthoDB" id="4550409at2"/>
<dbReference type="EMBL" id="QNRE01000005">
    <property type="protein sequence ID" value="RBO90793.1"/>
    <property type="molecule type" value="Genomic_DNA"/>
</dbReference>
<dbReference type="GO" id="GO:0005886">
    <property type="term" value="C:plasma membrane"/>
    <property type="evidence" value="ECO:0007669"/>
    <property type="project" value="UniProtKB-SubCell"/>
</dbReference>
<keyword evidence="3" id="KW-1185">Reference proteome</keyword>
<keyword evidence="1" id="KW-0812">Transmembrane</keyword>
<dbReference type="GO" id="GO:0140359">
    <property type="term" value="F:ABC-type transporter activity"/>
    <property type="evidence" value="ECO:0007669"/>
    <property type="project" value="InterPro"/>
</dbReference>
<dbReference type="PANTHER" id="PTHR37305:SF1">
    <property type="entry name" value="MEMBRANE PROTEIN"/>
    <property type="match status" value="1"/>
</dbReference>
<organism evidence="2 3">
    <name type="scientific">Nocardia puris</name>
    <dbReference type="NCBI Taxonomy" id="208602"/>
    <lineage>
        <taxon>Bacteria</taxon>
        <taxon>Bacillati</taxon>
        <taxon>Actinomycetota</taxon>
        <taxon>Actinomycetes</taxon>
        <taxon>Mycobacteriales</taxon>
        <taxon>Nocardiaceae</taxon>
        <taxon>Nocardia</taxon>
    </lineage>
</organism>
<evidence type="ECO:0000313" key="3">
    <source>
        <dbReference type="Proteomes" id="UP000252586"/>
    </source>
</evidence>
<feature type="transmembrane region" description="Helical" evidence="1">
    <location>
        <begin position="28"/>
        <end position="53"/>
    </location>
</feature>
<dbReference type="STRING" id="1210090.GCA_001613185_01774"/>
<protein>
    <submittedName>
        <fullName evidence="2">ABC-2 family transporter</fullName>
    </submittedName>
</protein>
<keyword evidence="1" id="KW-0472">Membrane</keyword>
<sequence length="257" mass="26220">MTAVTVPAGTLLADQIRSEVIKIRSARALWALPLATAVLGPLTALFVGLTASMEAGDTVLGGALTGVTLCLAAIAAWGALVMSTEYTSGTIRPVLATTPQRGLVLAAKAVVVTVIATVCGIVAVTTAYLIGSAMIEPAAYDPGDPLPGLFGIYCCFPAVALLGLSLGVLLRSSAAAVALSVLYVVLPQVSSAQIFGELHKWLTIFAPSAVVAKLAQSSDGAAELIGTLGGWPRLAIVVVTTLASVAVAWRRLEREDV</sequence>
<evidence type="ECO:0000256" key="1">
    <source>
        <dbReference type="SAM" id="Phobius"/>
    </source>
</evidence>
<reference evidence="2 3" key="1">
    <citation type="submission" date="2018-06" db="EMBL/GenBank/DDBJ databases">
        <title>Genomic Encyclopedia of Type Strains, Phase IV (KMG-IV): sequencing the most valuable type-strain genomes for metagenomic binning, comparative biology and taxonomic classification.</title>
        <authorList>
            <person name="Goeker M."/>
        </authorList>
    </citation>
    <scope>NUCLEOTIDE SEQUENCE [LARGE SCALE GENOMIC DNA]</scope>
    <source>
        <strain evidence="2 3">DSM 44599</strain>
    </source>
</reference>
<proteinExistence type="predicted"/>
<feature type="transmembrane region" description="Helical" evidence="1">
    <location>
        <begin position="150"/>
        <end position="170"/>
    </location>
</feature>
<dbReference type="PANTHER" id="PTHR37305">
    <property type="entry name" value="INTEGRAL MEMBRANE PROTEIN-RELATED"/>
    <property type="match status" value="1"/>
</dbReference>
<accession>A0A366DL34</accession>
<feature type="transmembrane region" description="Helical" evidence="1">
    <location>
        <begin position="59"/>
        <end position="82"/>
    </location>
</feature>
<gene>
    <name evidence="2" type="ORF">DFR74_105196</name>
</gene>
<dbReference type="Proteomes" id="UP000252586">
    <property type="component" value="Unassembled WGS sequence"/>
</dbReference>